<evidence type="ECO:0000256" key="2">
    <source>
        <dbReference type="ARBA" id="ARBA00022801"/>
    </source>
</evidence>
<dbReference type="EMBL" id="UFXL01000001">
    <property type="protein sequence ID" value="SUY77085.1"/>
    <property type="molecule type" value="Genomic_DNA"/>
</dbReference>
<dbReference type="Pfam" id="PF00717">
    <property type="entry name" value="Peptidase_S24"/>
    <property type="match status" value="1"/>
</dbReference>
<evidence type="ECO:0000259" key="6">
    <source>
        <dbReference type="Pfam" id="PF00717"/>
    </source>
</evidence>
<keyword evidence="4" id="KW-0238">DNA-binding</keyword>
<dbReference type="PANTHER" id="PTHR40661">
    <property type="match status" value="1"/>
</dbReference>
<name>A0A8B4S470_COMTE</name>
<evidence type="ECO:0000256" key="3">
    <source>
        <dbReference type="ARBA" id="ARBA00023015"/>
    </source>
</evidence>
<dbReference type="InterPro" id="IPR036286">
    <property type="entry name" value="LexA/Signal_pep-like_sf"/>
</dbReference>
<keyword evidence="3" id="KW-0805">Transcription regulation</keyword>
<dbReference type="SUPFAM" id="SSF51306">
    <property type="entry name" value="LexA/Signal peptidase"/>
    <property type="match status" value="1"/>
</dbReference>
<dbReference type="RefSeq" id="WP_003077349.1">
    <property type="nucleotide sequence ID" value="NZ_BBJZ01000010.1"/>
</dbReference>
<protein>
    <submittedName>
        <fullName evidence="7">Peptidase S24-like</fullName>
    </submittedName>
</protein>
<dbReference type="PANTHER" id="PTHR40661:SF3">
    <property type="entry name" value="FELS-1 PROPHAGE TRANSCRIPTIONAL REGULATOR"/>
    <property type="match status" value="1"/>
</dbReference>
<dbReference type="GO" id="GO:0006508">
    <property type="term" value="P:proteolysis"/>
    <property type="evidence" value="ECO:0007669"/>
    <property type="project" value="UniProtKB-KW"/>
</dbReference>
<evidence type="ECO:0000313" key="8">
    <source>
        <dbReference type="Proteomes" id="UP000255070"/>
    </source>
</evidence>
<evidence type="ECO:0000256" key="4">
    <source>
        <dbReference type="ARBA" id="ARBA00023125"/>
    </source>
</evidence>
<keyword evidence="2" id="KW-0378">Hydrolase</keyword>
<sequence length="252" mass="27295">MKEWTTEEEAANLRRLLTGVKNKAQFAKDNGVPGGASMLSQHQSGHRPISLDAAKAYAKGLGIGIGEIAPRFAKLVSDVSELAQPAPYPRGHEIDMSAYSAVPMYHAPDAVIVPLLSNCGSMGPGSELLESDVIVGDLALSPHWINQQIRPQNPQELRFIHAYGDSMAPTFTDGDVLLVDTGLSARDPSSREGVYVLRANDRTFIKRVTPTFDGKLQVTSDNPSAKTVQTLNGDHQVDVVGRVVWAWNGKRL</sequence>
<keyword evidence="1" id="KW-0645">Protease</keyword>
<keyword evidence="8" id="KW-1185">Reference proteome</keyword>
<feature type="domain" description="Peptidase S24/S26A/S26B/S26C" evidence="6">
    <location>
        <begin position="122"/>
        <end position="244"/>
    </location>
</feature>
<dbReference type="AlphaFoldDB" id="A0A8B4S470"/>
<dbReference type="InterPro" id="IPR019756">
    <property type="entry name" value="Pept_S26A_signal_pept_1_Ser-AS"/>
</dbReference>
<dbReference type="InterPro" id="IPR010982">
    <property type="entry name" value="Lambda_DNA-bd_dom_sf"/>
</dbReference>
<dbReference type="GO" id="GO:0004252">
    <property type="term" value="F:serine-type endopeptidase activity"/>
    <property type="evidence" value="ECO:0007669"/>
    <property type="project" value="InterPro"/>
</dbReference>
<dbReference type="PROSITE" id="PS00501">
    <property type="entry name" value="SPASE_I_1"/>
    <property type="match status" value="1"/>
</dbReference>
<dbReference type="GO" id="GO:0016020">
    <property type="term" value="C:membrane"/>
    <property type="evidence" value="ECO:0007669"/>
    <property type="project" value="InterPro"/>
</dbReference>
<dbReference type="InterPro" id="IPR039418">
    <property type="entry name" value="LexA-like"/>
</dbReference>
<keyword evidence="5" id="KW-0804">Transcription</keyword>
<dbReference type="InterPro" id="IPR001387">
    <property type="entry name" value="Cro/C1-type_HTH"/>
</dbReference>
<evidence type="ECO:0000313" key="7">
    <source>
        <dbReference type="EMBL" id="SUY77085.1"/>
    </source>
</evidence>
<dbReference type="Gene3D" id="2.10.109.10">
    <property type="entry name" value="Umud Fragment, subunit A"/>
    <property type="match status" value="1"/>
</dbReference>
<comment type="caution">
    <text evidence="7">The sequence shown here is derived from an EMBL/GenBank/DDBJ whole genome shotgun (WGS) entry which is preliminary data.</text>
</comment>
<reference evidence="7 8" key="1">
    <citation type="submission" date="2018-06" db="EMBL/GenBank/DDBJ databases">
        <authorList>
            <consortium name="Pathogen Informatics"/>
            <person name="Doyle S."/>
        </authorList>
    </citation>
    <scope>NUCLEOTIDE SEQUENCE [LARGE SCALE GENOMIC DNA]</scope>
    <source>
        <strain evidence="7 8">NCTC10698</strain>
    </source>
</reference>
<dbReference type="Proteomes" id="UP000255070">
    <property type="component" value="Unassembled WGS sequence"/>
</dbReference>
<evidence type="ECO:0000256" key="5">
    <source>
        <dbReference type="ARBA" id="ARBA00023163"/>
    </source>
</evidence>
<dbReference type="Gene3D" id="1.10.260.40">
    <property type="entry name" value="lambda repressor-like DNA-binding domains"/>
    <property type="match status" value="1"/>
</dbReference>
<proteinExistence type="predicted"/>
<organism evidence="7 8">
    <name type="scientific">Comamonas testosteroni</name>
    <name type="common">Pseudomonas testosteroni</name>
    <dbReference type="NCBI Taxonomy" id="285"/>
    <lineage>
        <taxon>Bacteria</taxon>
        <taxon>Pseudomonadati</taxon>
        <taxon>Pseudomonadota</taxon>
        <taxon>Betaproteobacteria</taxon>
        <taxon>Burkholderiales</taxon>
        <taxon>Comamonadaceae</taxon>
        <taxon>Comamonas</taxon>
    </lineage>
</organism>
<dbReference type="GO" id="GO:0003677">
    <property type="term" value="F:DNA binding"/>
    <property type="evidence" value="ECO:0007669"/>
    <property type="project" value="UniProtKB-KW"/>
</dbReference>
<evidence type="ECO:0000256" key="1">
    <source>
        <dbReference type="ARBA" id="ARBA00022670"/>
    </source>
</evidence>
<dbReference type="InterPro" id="IPR015927">
    <property type="entry name" value="Peptidase_S24_S26A/B/C"/>
</dbReference>
<dbReference type="GeneID" id="63999901"/>
<gene>
    <name evidence="7" type="ORF">NCTC10698_01975</name>
</gene>
<dbReference type="CDD" id="cd06529">
    <property type="entry name" value="S24_LexA-like"/>
    <property type="match status" value="1"/>
</dbReference>
<dbReference type="CDD" id="cd00093">
    <property type="entry name" value="HTH_XRE"/>
    <property type="match status" value="1"/>
</dbReference>
<accession>A0A8B4S470</accession>